<dbReference type="RefSeq" id="WP_235203463.1">
    <property type="nucleotide sequence ID" value="NZ_CP066776.1"/>
</dbReference>
<gene>
    <name evidence="1" type="ORF">G3M56_013490</name>
</gene>
<dbReference type="EMBL" id="CP066776">
    <property type="protein sequence ID" value="QQL44871.1"/>
    <property type="molecule type" value="Genomic_DNA"/>
</dbReference>
<proteinExistence type="predicted"/>
<reference evidence="1 2" key="1">
    <citation type="submission" date="2020-12" db="EMBL/GenBank/DDBJ databases">
        <title>Sulforoseuscoccus oceanibium gen. nov., sp. nov., a representative of the phylum Verrucomicrobia with special cytoplasmic membrane, and proposal of Sulforoseuscoccusaceae fam. nov.</title>
        <authorList>
            <person name="Xi F."/>
        </authorList>
    </citation>
    <scope>NUCLEOTIDE SEQUENCE [LARGE SCALE GENOMIC DNA]</scope>
    <source>
        <strain evidence="1 2">T37</strain>
    </source>
</reference>
<organism evidence="1 2">
    <name type="scientific">Sulfuriroseicoccus oceanibius</name>
    <dbReference type="NCBI Taxonomy" id="2707525"/>
    <lineage>
        <taxon>Bacteria</taxon>
        <taxon>Pseudomonadati</taxon>
        <taxon>Verrucomicrobiota</taxon>
        <taxon>Verrucomicrobiia</taxon>
        <taxon>Verrucomicrobiales</taxon>
        <taxon>Verrucomicrobiaceae</taxon>
        <taxon>Sulfuriroseicoccus</taxon>
    </lineage>
</organism>
<protein>
    <submittedName>
        <fullName evidence="1">Uncharacterized protein</fullName>
    </submittedName>
</protein>
<name>A0A6B3L462_9BACT</name>
<evidence type="ECO:0000313" key="1">
    <source>
        <dbReference type="EMBL" id="QQL44871.1"/>
    </source>
</evidence>
<dbReference type="AlphaFoldDB" id="A0A6B3L462"/>
<keyword evidence="2" id="KW-1185">Reference proteome</keyword>
<dbReference type="Proteomes" id="UP000475117">
    <property type="component" value="Chromosome"/>
</dbReference>
<dbReference type="KEGG" id="soa:G3M56_013490"/>
<accession>A0A6B3L462</accession>
<sequence>MMKRFRMIQCVIVAMIAASLGGVDAGAQSVDAAVGGEVVAKGPGVRFSVWGNWQGQELFIRNGRGKGTSPDDFFKLELLDMGYSPVLPFSRKAGLALFTQREAEDGTIEFIKMMDIRVPGDVKQPLVLLFPSEKGSPGCRVFDLAPDAFPYGGYQMVNLSKVPLIAKLDDKQQLLRPGGAKRFKGAVEDGQNVWLRVAAKGEDGNPKLVYSSMLKNRQAKRMFLFFYPEETGKMGVKALVDFQPSQEATL</sequence>
<evidence type="ECO:0000313" key="2">
    <source>
        <dbReference type="Proteomes" id="UP000475117"/>
    </source>
</evidence>